<dbReference type="CDD" id="cd02068">
    <property type="entry name" value="radical_SAM_B12_BD"/>
    <property type="match status" value="1"/>
</dbReference>
<sequence length="362" mass="41524">MGFNLTQIVKWIKKKDPDALGFSTLTASGSGISAALTSIEVKKWNPNIKIVFGNRHVTHNDSRILNKYPEVDICVRGEGEITFAELIRALEKDQSLKDIKGITYRDNGKIKRNEERPLIKDLDAIPFPDRKALKIEYTGSFGSLEFAPEGFTSMTSSRGCPYQCTFCYGKRSVGFRTRSVENIMEEILFLESEGYKYLNFVDDNFTVSKKRVIKLCRLMKKHKVDLDWICEGRVNQVSDEMLREMQRANCRIMFYGIESANQRILDYYRKNITPSHSIIAVKKTRKAKIPFILGSFIVGAPGETFSEVYNTLKFAQKLDIDFPVYNLLGTMPGTDIWDELVQKNIINEDKYWEEGVHISDVD</sequence>
<comment type="cofactor">
    <cofactor evidence="1">
        <name>[4Fe-4S] cluster</name>
        <dbReference type="ChEBI" id="CHEBI:49883"/>
    </cofactor>
</comment>
<accession>X1HFE2</accession>
<dbReference type="PANTHER" id="PTHR43409">
    <property type="entry name" value="ANAEROBIC MAGNESIUM-PROTOPORPHYRIN IX MONOMETHYL ESTER CYCLASE-RELATED"/>
    <property type="match status" value="1"/>
</dbReference>
<keyword evidence="3" id="KW-0808">Transferase</keyword>
<dbReference type="AlphaFoldDB" id="X1HFE2"/>
<dbReference type="GO" id="GO:0031419">
    <property type="term" value="F:cobalamin binding"/>
    <property type="evidence" value="ECO:0007669"/>
    <property type="project" value="InterPro"/>
</dbReference>
<keyword evidence="5" id="KW-0479">Metal-binding</keyword>
<dbReference type="GO" id="GO:0003824">
    <property type="term" value="F:catalytic activity"/>
    <property type="evidence" value="ECO:0007669"/>
    <property type="project" value="InterPro"/>
</dbReference>
<dbReference type="InterPro" id="IPR023404">
    <property type="entry name" value="rSAM_horseshoe"/>
</dbReference>
<dbReference type="InterPro" id="IPR034466">
    <property type="entry name" value="Methyltransferase_Class_B"/>
</dbReference>
<feature type="non-terminal residue" evidence="10">
    <location>
        <position position="362"/>
    </location>
</feature>
<evidence type="ECO:0000256" key="5">
    <source>
        <dbReference type="ARBA" id="ARBA00022723"/>
    </source>
</evidence>
<evidence type="ECO:0000256" key="4">
    <source>
        <dbReference type="ARBA" id="ARBA00022691"/>
    </source>
</evidence>
<keyword evidence="6" id="KW-0408">Iron</keyword>
<feature type="domain" description="B12-binding" evidence="8">
    <location>
        <begin position="1"/>
        <end position="97"/>
    </location>
</feature>
<dbReference type="CDD" id="cd01335">
    <property type="entry name" value="Radical_SAM"/>
    <property type="match status" value="1"/>
</dbReference>
<dbReference type="GO" id="GO:0046872">
    <property type="term" value="F:metal ion binding"/>
    <property type="evidence" value="ECO:0007669"/>
    <property type="project" value="UniProtKB-KW"/>
</dbReference>
<dbReference type="SUPFAM" id="SSF102114">
    <property type="entry name" value="Radical SAM enzymes"/>
    <property type="match status" value="1"/>
</dbReference>
<dbReference type="InterPro" id="IPR051198">
    <property type="entry name" value="BchE-like"/>
</dbReference>
<dbReference type="InterPro" id="IPR006158">
    <property type="entry name" value="Cobalamin-bd"/>
</dbReference>
<evidence type="ECO:0000256" key="2">
    <source>
        <dbReference type="ARBA" id="ARBA00022603"/>
    </source>
</evidence>
<dbReference type="Pfam" id="PF04055">
    <property type="entry name" value="Radical_SAM"/>
    <property type="match status" value="1"/>
</dbReference>
<dbReference type="Gene3D" id="3.80.30.20">
    <property type="entry name" value="tm_1862 like domain"/>
    <property type="match status" value="1"/>
</dbReference>
<evidence type="ECO:0000259" key="9">
    <source>
        <dbReference type="PROSITE" id="PS51918"/>
    </source>
</evidence>
<keyword evidence="2" id="KW-0489">Methyltransferase</keyword>
<dbReference type="SFLD" id="SFLDG01082">
    <property type="entry name" value="B12-binding_domain_containing"/>
    <property type="match status" value="1"/>
</dbReference>
<evidence type="ECO:0000256" key="1">
    <source>
        <dbReference type="ARBA" id="ARBA00001966"/>
    </source>
</evidence>
<evidence type="ECO:0000256" key="7">
    <source>
        <dbReference type="ARBA" id="ARBA00023014"/>
    </source>
</evidence>
<keyword evidence="4" id="KW-0949">S-adenosyl-L-methionine</keyword>
<evidence type="ECO:0000259" key="8">
    <source>
        <dbReference type="PROSITE" id="PS51332"/>
    </source>
</evidence>
<proteinExistence type="predicted"/>
<evidence type="ECO:0000256" key="6">
    <source>
        <dbReference type="ARBA" id="ARBA00023004"/>
    </source>
</evidence>
<dbReference type="PROSITE" id="PS51918">
    <property type="entry name" value="RADICAL_SAM"/>
    <property type="match status" value="1"/>
</dbReference>
<dbReference type="Gene3D" id="3.40.50.280">
    <property type="entry name" value="Cobalamin-binding domain"/>
    <property type="match status" value="1"/>
</dbReference>
<dbReference type="SFLD" id="SFLDG01123">
    <property type="entry name" value="methyltransferase_(Class_B)"/>
    <property type="match status" value="1"/>
</dbReference>
<evidence type="ECO:0000313" key="10">
    <source>
        <dbReference type="EMBL" id="GAH43998.1"/>
    </source>
</evidence>
<dbReference type="PROSITE" id="PS51332">
    <property type="entry name" value="B12_BINDING"/>
    <property type="match status" value="1"/>
</dbReference>
<dbReference type="PANTHER" id="PTHR43409:SF7">
    <property type="entry name" value="BLL1977 PROTEIN"/>
    <property type="match status" value="1"/>
</dbReference>
<dbReference type="EMBL" id="BARU01007323">
    <property type="protein sequence ID" value="GAH43998.1"/>
    <property type="molecule type" value="Genomic_DNA"/>
</dbReference>
<name>X1HFE2_9ZZZZ</name>
<evidence type="ECO:0000256" key="3">
    <source>
        <dbReference type="ARBA" id="ARBA00022679"/>
    </source>
</evidence>
<dbReference type="InterPro" id="IPR007197">
    <property type="entry name" value="rSAM"/>
</dbReference>
<comment type="caution">
    <text evidence="10">The sequence shown here is derived from an EMBL/GenBank/DDBJ whole genome shotgun (WGS) entry which is preliminary data.</text>
</comment>
<dbReference type="InterPro" id="IPR006638">
    <property type="entry name" value="Elp3/MiaA/NifB-like_rSAM"/>
</dbReference>
<dbReference type="SFLD" id="SFLDS00029">
    <property type="entry name" value="Radical_SAM"/>
    <property type="match status" value="1"/>
</dbReference>
<dbReference type="Pfam" id="PF02310">
    <property type="entry name" value="B12-binding"/>
    <property type="match status" value="1"/>
</dbReference>
<feature type="domain" description="Radical SAM core" evidence="9">
    <location>
        <begin position="146"/>
        <end position="362"/>
    </location>
</feature>
<keyword evidence="7" id="KW-0411">Iron-sulfur</keyword>
<organism evidence="10">
    <name type="scientific">marine sediment metagenome</name>
    <dbReference type="NCBI Taxonomy" id="412755"/>
    <lineage>
        <taxon>unclassified sequences</taxon>
        <taxon>metagenomes</taxon>
        <taxon>ecological metagenomes</taxon>
    </lineage>
</organism>
<dbReference type="InterPro" id="IPR058240">
    <property type="entry name" value="rSAM_sf"/>
</dbReference>
<reference evidence="10" key="1">
    <citation type="journal article" date="2014" name="Front. Microbiol.">
        <title>High frequency of phylogenetically diverse reductive dehalogenase-homologous genes in deep subseafloor sedimentary metagenomes.</title>
        <authorList>
            <person name="Kawai M."/>
            <person name="Futagami T."/>
            <person name="Toyoda A."/>
            <person name="Takaki Y."/>
            <person name="Nishi S."/>
            <person name="Hori S."/>
            <person name="Arai W."/>
            <person name="Tsubouchi T."/>
            <person name="Morono Y."/>
            <person name="Uchiyama I."/>
            <person name="Ito T."/>
            <person name="Fujiyama A."/>
            <person name="Inagaki F."/>
            <person name="Takami H."/>
        </authorList>
    </citation>
    <scope>NUCLEOTIDE SEQUENCE</scope>
    <source>
        <strain evidence="10">Expedition CK06-06</strain>
    </source>
</reference>
<gene>
    <name evidence="10" type="ORF">S03H2_14428</name>
</gene>
<protein>
    <submittedName>
        <fullName evidence="10">Uncharacterized protein</fullName>
    </submittedName>
</protein>
<dbReference type="SMART" id="SM00729">
    <property type="entry name" value="Elp3"/>
    <property type="match status" value="1"/>
</dbReference>
<dbReference type="GO" id="GO:0051539">
    <property type="term" value="F:4 iron, 4 sulfur cluster binding"/>
    <property type="evidence" value="ECO:0007669"/>
    <property type="project" value="UniProtKB-KW"/>
</dbReference>